<dbReference type="GO" id="GO:0005737">
    <property type="term" value="C:cytoplasm"/>
    <property type="evidence" value="ECO:0007669"/>
    <property type="project" value="TreeGrafter"/>
</dbReference>
<dbReference type="STRING" id="477690.SAMN05216474_2713"/>
<dbReference type="InterPro" id="IPR006076">
    <property type="entry name" value="FAD-dep_OxRdtase"/>
</dbReference>
<dbReference type="Gene3D" id="3.50.50.60">
    <property type="entry name" value="FAD/NAD(P)-binding domain"/>
    <property type="match status" value="1"/>
</dbReference>
<dbReference type="SUPFAM" id="SSF51971">
    <property type="entry name" value="Nucleotide-binding domain"/>
    <property type="match status" value="1"/>
</dbReference>
<protein>
    <submittedName>
        <fullName evidence="3">Glycine/D-amino acid oxidase</fullName>
    </submittedName>
</protein>
<keyword evidence="4" id="KW-1185">Reference proteome</keyword>
<dbReference type="PANTHER" id="PTHR13847">
    <property type="entry name" value="SARCOSINE DEHYDROGENASE-RELATED"/>
    <property type="match status" value="1"/>
</dbReference>
<feature type="domain" description="FAD dependent oxidoreductase" evidence="2">
    <location>
        <begin position="3"/>
        <end position="321"/>
    </location>
</feature>
<dbReference type="SUPFAM" id="SSF54373">
    <property type="entry name" value="FAD-linked reductases, C-terminal domain"/>
    <property type="match status" value="1"/>
</dbReference>
<keyword evidence="1" id="KW-0560">Oxidoreductase</keyword>
<dbReference type="EMBL" id="FPAS01000005">
    <property type="protein sequence ID" value="SFT85349.1"/>
    <property type="molecule type" value="Genomic_DNA"/>
</dbReference>
<evidence type="ECO:0000256" key="1">
    <source>
        <dbReference type="ARBA" id="ARBA00023002"/>
    </source>
</evidence>
<dbReference type="AlphaFoldDB" id="A0A1I7BDS5"/>
<organism evidence="3 4">
    <name type="scientific">Lishizhenia tianjinensis</name>
    <dbReference type="NCBI Taxonomy" id="477690"/>
    <lineage>
        <taxon>Bacteria</taxon>
        <taxon>Pseudomonadati</taxon>
        <taxon>Bacteroidota</taxon>
        <taxon>Flavobacteriia</taxon>
        <taxon>Flavobacteriales</taxon>
        <taxon>Crocinitomicaceae</taxon>
        <taxon>Lishizhenia</taxon>
    </lineage>
</organism>
<sequence>MKTLIIGGGVAGLSIAHQLEKRGEDFLIITEKENHSTRVAAGMINPFVFRRMLKSWKADEFIPYLNNFYKNLEEKTGSTFFHHIPIRRLFSSEDEAKLWKERSEDPEYSSYLQLDAQPHPAYAKDTFGQGFVLKGGYIHSENFLKANRDYFEGKGLLRYESIDHQAIDIEQKSYKQEHFDFIVFAEGYKGKENPWFNYLPLGQTKGELLDISSDELSEDEILNRKCFVLPVGDQRFKLGATFDWNTTDLTPTEEKKAELLEKYDLNSTAKFTINEHITGIRPTSPDRRAFLGEHPKHKGLFVFNGLGTKGYMLAPYLSEHLLDHILNGEDLIAEVNIQRFHKRFRKQEAGEL</sequence>
<evidence type="ECO:0000259" key="2">
    <source>
        <dbReference type="Pfam" id="PF01266"/>
    </source>
</evidence>
<accession>A0A1I7BDS5</accession>
<dbReference type="GO" id="GO:0016491">
    <property type="term" value="F:oxidoreductase activity"/>
    <property type="evidence" value="ECO:0007669"/>
    <property type="project" value="UniProtKB-KW"/>
</dbReference>
<proteinExistence type="predicted"/>
<dbReference type="Pfam" id="PF01266">
    <property type="entry name" value="DAO"/>
    <property type="match status" value="1"/>
</dbReference>
<dbReference type="InterPro" id="IPR036188">
    <property type="entry name" value="FAD/NAD-bd_sf"/>
</dbReference>
<evidence type="ECO:0000313" key="4">
    <source>
        <dbReference type="Proteomes" id="UP000236454"/>
    </source>
</evidence>
<evidence type="ECO:0000313" key="3">
    <source>
        <dbReference type="EMBL" id="SFT85349.1"/>
    </source>
</evidence>
<dbReference type="Gene3D" id="3.30.9.10">
    <property type="entry name" value="D-Amino Acid Oxidase, subunit A, domain 2"/>
    <property type="match status" value="1"/>
</dbReference>
<reference evidence="3 4" key="1">
    <citation type="submission" date="2016-10" db="EMBL/GenBank/DDBJ databases">
        <authorList>
            <person name="de Groot N.N."/>
        </authorList>
    </citation>
    <scope>NUCLEOTIDE SEQUENCE [LARGE SCALE GENOMIC DNA]</scope>
    <source>
        <strain evidence="3 4">CGMCC 1.7005</strain>
    </source>
</reference>
<gene>
    <name evidence="3" type="ORF">SAMN05216474_2713</name>
</gene>
<name>A0A1I7BDS5_9FLAO</name>
<dbReference type="PANTHER" id="PTHR13847:SF289">
    <property type="entry name" value="GLYCINE OXIDASE"/>
    <property type="match status" value="1"/>
</dbReference>
<dbReference type="OrthoDB" id="214253at2"/>
<dbReference type="RefSeq" id="WP_090251575.1">
    <property type="nucleotide sequence ID" value="NZ_FPAS01000005.1"/>
</dbReference>
<dbReference type="Proteomes" id="UP000236454">
    <property type="component" value="Unassembled WGS sequence"/>
</dbReference>